<evidence type="ECO:0000313" key="1">
    <source>
        <dbReference type="EMBL" id="KKM66153.1"/>
    </source>
</evidence>
<dbReference type="EMBL" id="LAZR01010590">
    <property type="protein sequence ID" value="KKM66153.1"/>
    <property type="molecule type" value="Genomic_DNA"/>
</dbReference>
<sequence length="157" mass="18592">MIRKDVVALWQVLNQLKNKEFDNFKFTYALAKNKRMLQSEIDTLQEVRQPSLAFQEYSQKRNEMLTRLSKKDEKGKPIIEDNLFVLENPDEASIEMEKFNEENKKVIDDNDIKEKNFKLLMDDEVEIKHYKVKLSNVPKKGLTPSQMEVLLVIIDEE</sequence>
<reference evidence="1" key="1">
    <citation type="journal article" date="2015" name="Nature">
        <title>Complex archaea that bridge the gap between prokaryotes and eukaryotes.</title>
        <authorList>
            <person name="Spang A."/>
            <person name="Saw J.H."/>
            <person name="Jorgensen S.L."/>
            <person name="Zaremba-Niedzwiedzka K."/>
            <person name="Martijn J."/>
            <person name="Lind A.E."/>
            <person name="van Eijk R."/>
            <person name="Schleper C."/>
            <person name="Guy L."/>
            <person name="Ettema T.J."/>
        </authorList>
    </citation>
    <scope>NUCLEOTIDE SEQUENCE</scope>
</reference>
<comment type="caution">
    <text evidence="1">The sequence shown here is derived from an EMBL/GenBank/DDBJ whole genome shotgun (WGS) entry which is preliminary data.</text>
</comment>
<organism evidence="1">
    <name type="scientific">marine sediment metagenome</name>
    <dbReference type="NCBI Taxonomy" id="412755"/>
    <lineage>
        <taxon>unclassified sequences</taxon>
        <taxon>metagenomes</taxon>
        <taxon>ecological metagenomes</taxon>
    </lineage>
</organism>
<protein>
    <submittedName>
        <fullName evidence="1">Uncharacterized protein</fullName>
    </submittedName>
</protein>
<proteinExistence type="predicted"/>
<accession>A0A0F9J999</accession>
<name>A0A0F9J999_9ZZZZ</name>
<gene>
    <name evidence="1" type="ORF">LCGC14_1484030</name>
</gene>
<dbReference type="AlphaFoldDB" id="A0A0F9J999"/>